<gene>
    <name evidence="1" type="ORF">E5342_02280</name>
</gene>
<reference evidence="1 2" key="1">
    <citation type="submission" date="2019-04" db="EMBL/GenBank/DDBJ databases">
        <title>Microbes associate with the intestines of laboratory mice.</title>
        <authorList>
            <person name="Navarre W."/>
            <person name="Wong E."/>
            <person name="Huang K."/>
            <person name="Tropini C."/>
            <person name="Ng K."/>
            <person name="Yu B."/>
        </authorList>
    </citation>
    <scope>NUCLEOTIDE SEQUENCE [LARGE SCALE GENOMIC DNA]</scope>
    <source>
        <strain evidence="1 2">NM39_I3</strain>
    </source>
</reference>
<organism evidence="1 2">
    <name type="scientific">Parabacteroides distasonis</name>
    <dbReference type="NCBI Taxonomy" id="823"/>
    <lineage>
        <taxon>Bacteria</taxon>
        <taxon>Pseudomonadati</taxon>
        <taxon>Bacteroidota</taxon>
        <taxon>Bacteroidia</taxon>
        <taxon>Bacteroidales</taxon>
        <taxon>Tannerellaceae</taxon>
        <taxon>Parabacteroides</taxon>
    </lineage>
</organism>
<dbReference type="AlphaFoldDB" id="A0A4S2F1X0"/>
<protein>
    <submittedName>
        <fullName evidence="1">Uncharacterized protein</fullName>
    </submittedName>
</protein>
<dbReference type="Proteomes" id="UP000310032">
    <property type="component" value="Unassembled WGS sequence"/>
</dbReference>
<proteinExistence type="predicted"/>
<evidence type="ECO:0000313" key="1">
    <source>
        <dbReference type="EMBL" id="TGY62337.1"/>
    </source>
</evidence>
<comment type="caution">
    <text evidence="1">The sequence shown here is derived from an EMBL/GenBank/DDBJ whole genome shotgun (WGS) entry which is preliminary data.</text>
</comment>
<dbReference type="EMBL" id="SRYM01000004">
    <property type="protein sequence ID" value="TGY62337.1"/>
    <property type="molecule type" value="Genomic_DNA"/>
</dbReference>
<evidence type="ECO:0000313" key="2">
    <source>
        <dbReference type="Proteomes" id="UP000310032"/>
    </source>
</evidence>
<sequence>MDIFDLLFGWGGQAMQLTFQYGFILKEEDFLELTDEQYVQFHIKMGECNEKIFMIAPADPRNAIEADSTELPIVTESQKDAFLEAVKDIEKYCEGKDFHTDEEKLRFAARHMPDIFSKGSKYEKYSKFTVTKRQKG</sequence>
<dbReference type="RefSeq" id="WP_135958735.1">
    <property type="nucleotide sequence ID" value="NZ_SRYM01000004.1"/>
</dbReference>
<name>A0A4S2F1X0_PARDI</name>
<accession>A0A4S2F1X0</accession>